<proteinExistence type="inferred from homology"/>
<dbReference type="PANTHER" id="PTHR12419:SF7">
    <property type="entry name" value="OTU DOMAIN-CONTAINING PROTEIN 3"/>
    <property type="match status" value="1"/>
</dbReference>
<dbReference type="EMBL" id="LFYR01000025">
    <property type="protein sequence ID" value="KMZ76449.1"/>
    <property type="molecule type" value="Genomic_DNA"/>
</dbReference>
<feature type="compositionally biased region" description="Basic residues" evidence="2">
    <location>
        <begin position="234"/>
        <end position="254"/>
    </location>
</feature>
<dbReference type="SUPFAM" id="SSF54001">
    <property type="entry name" value="Cysteine proteinases"/>
    <property type="match status" value="1"/>
</dbReference>
<dbReference type="FunFam" id="3.90.70.80:FF:000009">
    <property type="entry name" value="OTU domain-containing protein 3"/>
    <property type="match status" value="1"/>
</dbReference>
<feature type="region of interest" description="Disordered" evidence="2">
    <location>
        <begin position="229"/>
        <end position="264"/>
    </location>
</feature>
<feature type="compositionally biased region" description="Basic and acidic residues" evidence="2">
    <location>
        <begin position="13"/>
        <end position="25"/>
    </location>
</feature>
<keyword evidence="5" id="KW-1185">Reference proteome</keyword>
<evidence type="ECO:0000256" key="1">
    <source>
        <dbReference type="ARBA" id="ARBA00010407"/>
    </source>
</evidence>
<evidence type="ECO:0000259" key="3">
    <source>
        <dbReference type="PROSITE" id="PS50802"/>
    </source>
</evidence>
<dbReference type="PROSITE" id="PS50802">
    <property type="entry name" value="OTU"/>
    <property type="match status" value="1"/>
</dbReference>
<accession>A0A0K9Q5I5</accession>
<dbReference type="AlphaFoldDB" id="A0A0K9Q5I5"/>
<feature type="region of interest" description="Disordered" evidence="2">
    <location>
        <begin position="1"/>
        <end position="25"/>
    </location>
</feature>
<dbReference type="OrthoDB" id="415023at2759"/>
<feature type="domain" description="OTU" evidence="3">
    <location>
        <begin position="39"/>
        <end position="163"/>
    </location>
</feature>
<reference evidence="5" key="1">
    <citation type="journal article" date="2016" name="Nature">
        <title>The genome of the seagrass Zostera marina reveals angiosperm adaptation to the sea.</title>
        <authorList>
            <person name="Olsen J.L."/>
            <person name="Rouze P."/>
            <person name="Verhelst B."/>
            <person name="Lin Y.-C."/>
            <person name="Bayer T."/>
            <person name="Collen J."/>
            <person name="Dattolo E."/>
            <person name="De Paoli E."/>
            <person name="Dittami S."/>
            <person name="Maumus F."/>
            <person name="Michel G."/>
            <person name="Kersting A."/>
            <person name="Lauritano C."/>
            <person name="Lohaus R."/>
            <person name="Toepel M."/>
            <person name="Tonon T."/>
            <person name="Vanneste K."/>
            <person name="Amirebrahimi M."/>
            <person name="Brakel J."/>
            <person name="Bostroem C."/>
            <person name="Chovatia M."/>
            <person name="Grimwood J."/>
            <person name="Jenkins J.W."/>
            <person name="Jueterbock A."/>
            <person name="Mraz A."/>
            <person name="Stam W.T."/>
            <person name="Tice H."/>
            <person name="Bornberg-Bauer E."/>
            <person name="Green P.J."/>
            <person name="Pearson G.A."/>
            <person name="Procaccini G."/>
            <person name="Duarte C.M."/>
            <person name="Schmutz J."/>
            <person name="Reusch T.B.H."/>
            <person name="Van de Peer Y."/>
        </authorList>
    </citation>
    <scope>NUCLEOTIDE SEQUENCE [LARGE SCALE GENOMIC DNA]</scope>
    <source>
        <strain evidence="5">cv. Finnish</strain>
    </source>
</reference>
<evidence type="ECO:0000256" key="2">
    <source>
        <dbReference type="SAM" id="MobiDB-lite"/>
    </source>
</evidence>
<dbReference type="Pfam" id="PF02338">
    <property type="entry name" value="OTU"/>
    <property type="match status" value="1"/>
</dbReference>
<dbReference type="GO" id="GO:0004843">
    <property type="term" value="F:cysteine-type deubiquitinase activity"/>
    <property type="evidence" value="ECO:0000318"/>
    <property type="project" value="GO_Central"/>
</dbReference>
<feature type="compositionally biased region" description="Low complexity" evidence="2">
    <location>
        <begin position="1"/>
        <end position="11"/>
    </location>
</feature>
<gene>
    <name evidence="4" type="ORF">ZOSMA_101G00330</name>
</gene>
<evidence type="ECO:0000313" key="5">
    <source>
        <dbReference type="Proteomes" id="UP000036987"/>
    </source>
</evidence>
<dbReference type="Gene3D" id="3.90.70.80">
    <property type="match status" value="1"/>
</dbReference>
<dbReference type="InterPro" id="IPR050704">
    <property type="entry name" value="Peptidase_C85-like"/>
</dbReference>
<sequence length="277" mass="31997">MAQNRKVSNSSKSKKDIAQKKGKQTDSKQIQSQLDLLGLKIIEVVSDGNCFFRALAEQLDGNQEQHEKYRHMVVQYIIEHKEDFEPFIEDDVPFETYCKSMNKDGTWAGHMELQASSLIIRSNICIHRFMSPRWYIINFKNRDARMIHLSYHDGEHYNSIRWKDDHCNGRANSIDLKAINDDLQNSENRKTGFDYEDVNYESDTSVSNSIAYHDSCNGHDEKKLSKEIISPQQSKRKQKTRSKFVKKDKRNGKKGKADQGSSIQKSCQLPDLGALCI</sequence>
<dbReference type="InterPro" id="IPR038765">
    <property type="entry name" value="Papain-like_cys_pep_sf"/>
</dbReference>
<comment type="caution">
    <text evidence="4">The sequence shown here is derived from an EMBL/GenBank/DDBJ whole genome shotgun (WGS) entry which is preliminary data.</text>
</comment>
<dbReference type="PANTHER" id="PTHR12419">
    <property type="entry name" value="OTU DOMAIN CONTAINING PROTEIN"/>
    <property type="match status" value="1"/>
</dbReference>
<dbReference type="STRING" id="29655.A0A0K9Q5I5"/>
<name>A0A0K9Q5I5_ZOSMR</name>
<comment type="similarity">
    <text evidence="1">Belongs to the peptidase C85 family.</text>
</comment>
<dbReference type="Proteomes" id="UP000036987">
    <property type="component" value="Unassembled WGS sequence"/>
</dbReference>
<evidence type="ECO:0000313" key="4">
    <source>
        <dbReference type="EMBL" id="KMZ76449.1"/>
    </source>
</evidence>
<dbReference type="CDD" id="cd22771">
    <property type="entry name" value="OTU_plant_OTU7-like"/>
    <property type="match status" value="1"/>
</dbReference>
<dbReference type="OMA" id="THSHEMR"/>
<dbReference type="InterPro" id="IPR003323">
    <property type="entry name" value="OTU_dom"/>
</dbReference>
<organism evidence="4 5">
    <name type="scientific">Zostera marina</name>
    <name type="common">Eelgrass</name>
    <dbReference type="NCBI Taxonomy" id="29655"/>
    <lineage>
        <taxon>Eukaryota</taxon>
        <taxon>Viridiplantae</taxon>
        <taxon>Streptophyta</taxon>
        <taxon>Embryophyta</taxon>
        <taxon>Tracheophyta</taxon>
        <taxon>Spermatophyta</taxon>
        <taxon>Magnoliopsida</taxon>
        <taxon>Liliopsida</taxon>
        <taxon>Zosteraceae</taxon>
        <taxon>Zostera</taxon>
    </lineage>
</organism>
<protein>
    <submittedName>
        <fullName evidence="4">Putative OTU domain-containing protein</fullName>
    </submittedName>
</protein>